<reference evidence="10" key="1">
    <citation type="submission" date="2021-02" db="EMBL/GenBank/DDBJ databases">
        <authorList>
            <person name="Nowell W R."/>
        </authorList>
    </citation>
    <scope>NUCLEOTIDE SEQUENCE</scope>
</reference>
<dbReference type="AlphaFoldDB" id="A0A814ZZI6"/>
<feature type="region of interest" description="Disordered" evidence="8">
    <location>
        <begin position="1"/>
        <end position="71"/>
    </location>
</feature>
<feature type="compositionally biased region" description="Polar residues" evidence="8">
    <location>
        <begin position="50"/>
        <end position="60"/>
    </location>
</feature>
<dbReference type="EMBL" id="CAJNOE010000509">
    <property type="protein sequence ID" value="CAF1250018.1"/>
    <property type="molecule type" value="Genomic_DNA"/>
</dbReference>
<dbReference type="GO" id="GO:0000978">
    <property type="term" value="F:RNA polymerase II cis-regulatory region sequence-specific DNA binding"/>
    <property type="evidence" value="ECO:0007669"/>
    <property type="project" value="TreeGrafter"/>
</dbReference>
<proteinExistence type="predicted"/>
<keyword evidence="5" id="KW-0238">DNA-binding</keyword>
<evidence type="ECO:0000313" key="11">
    <source>
        <dbReference type="Proteomes" id="UP000663860"/>
    </source>
</evidence>
<dbReference type="GO" id="GO:0045944">
    <property type="term" value="P:positive regulation of transcription by RNA polymerase II"/>
    <property type="evidence" value="ECO:0007669"/>
    <property type="project" value="TreeGrafter"/>
</dbReference>
<dbReference type="GO" id="GO:0000122">
    <property type="term" value="P:negative regulation of transcription by RNA polymerase II"/>
    <property type="evidence" value="ECO:0007669"/>
    <property type="project" value="TreeGrafter"/>
</dbReference>
<evidence type="ECO:0000256" key="8">
    <source>
        <dbReference type="SAM" id="MobiDB-lite"/>
    </source>
</evidence>
<keyword evidence="4" id="KW-0805">Transcription regulation</keyword>
<dbReference type="SUPFAM" id="SSF48508">
    <property type="entry name" value="Nuclear receptor ligand-binding domain"/>
    <property type="match status" value="2"/>
</dbReference>
<dbReference type="GO" id="GO:0008270">
    <property type="term" value="F:zinc ion binding"/>
    <property type="evidence" value="ECO:0007669"/>
    <property type="project" value="UniProtKB-KW"/>
</dbReference>
<keyword evidence="6" id="KW-0804">Transcription</keyword>
<evidence type="ECO:0000256" key="4">
    <source>
        <dbReference type="ARBA" id="ARBA00023015"/>
    </source>
</evidence>
<dbReference type="GO" id="GO:0004879">
    <property type="term" value="F:nuclear receptor activity"/>
    <property type="evidence" value="ECO:0007669"/>
    <property type="project" value="TreeGrafter"/>
</dbReference>
<dbReference type="InterPro" id="IPR050234">
    <property type="entry name" value="Nuclear_hormone_rcpt_NR1"/>
</dbReference>
<dbReference type="PROSITE" id="PS51843">
    <property type="entry name" value="NR_LBD"/>
    <property type="match status" value="1"/>
</dbReference>
<keyword evidence="3" id="KW-0862">Zinc</keyword>
<comment type="caution">
    <text evidence="10">The sequence shown here is derived from an EMBL/GenBank/DDBJ whole genome shotgun (WGS) entry which is preliminary data.</text>
</comment>
<dbReference type="PANTHER" id="PTHR24082">
    <property type="entry name" value="NUCLEAR HORMONE RECEPTOR"/>
    <property type="match status" value="1"/>
</dbReference>
<feature type="compositionally biased region" description="Basic and acidic residues" evidence="8">
    <location>
        <begin position="1"/>
        <end position="24"/>
    </location>
</feature>
<evidence type="ECO:0000256" key="3">
    <source>
        <dbReference type="ARBA" id="ARBA00022833"/>
    </source>
</evidence>
<gene>
    <name evidence="10" type="ORF">IZO911_LOCUS31290</name>
</gene>
<dbReference type="InterPro" id="IPR035500">
    <property type="entry name" value="NHR-like_dom_sf"/>
</dbReference>
<name>A0A814ZZI6_9BILA</name>
<dbReference type="PANTHER" id="PTHR24082:SF283">
    <property type="entry name" value="NUCLEAR HORMONE RECEPTOR HR96"/>
    <property type="match status" value="1"/>
</dbReference>
<evidence type="ECO:0000256" key="1">
    <source>
        <dbReference type="ARBA" id="ARBA00022723"/>
    </source>
</evidence>
<dbReference type="Gene3D" id="1.10.565.10">
    <property type="entry name" value="Retinoid X Receptor"/>
    <property type="match status" value="2"/>
</dbReference>
<keyword evidence="1" id="KW-0479">Metal-binding</keyword>
<dbReference type="InterPro" id="IPR000536">
    <property type="entry name" value="Nucl_hrmn_rcpt_lig-bd"/>
</dbReference>
<evidence type="ECO:0000256" key="7">
    <source>
        <dbReference type="ARBA" id="ARBA00023170"/>
    </source>
</evidence>
<evidence type="ECO:0000259" key="9">
    <source>
        <dbReference type="PROSITE" id="PS51843"/>
    </source>
</evidence>
<protein>
    <recommendedName>
        <fullName evidence="9">NR LBD domain-containing protein</fullName>
    </recommendedName>
</protein>
<keyword evidence="2" id="KW-0863">Zinc-finger</keyword>
<dbReference type="Proteomes" id="UP000663860">
    <property type="component" value="Unassembled WGS sequence"/>
</dbReference>
<sequence>MGMRKEWILSEEEKRRKRSKIQENRRRKQTNENGPVRRRRSNKSVKTEDVSSGDTFSPPKTDTDDNPPMTDSDWVKIHQVQFAYSQSITLNKVIGVAPYPATQHINSTLELIRIPTYLSSIRLITYMKNIPEFNLLDSEDRVVLVKYNLLAVVFMHIVLIYDPVADTYHEHNTEDPIFQGKDWVKIVGEEFYNELTNVAKNLIEICQYDRVIIKIFLLLILSTKGFCGYDLIHEPTLKNRSTVFDLQNGYLEALYKYCLHQYGFTKTVTLFTHSLLIEICQYDRVIIKIFLLLILSTKGFCGYDLIHEPTLKNRSTVFDLQNGYLEALYKYCLHQYGFTKTVTLFTHSLNSLLSIQRLAVQLKDCVHDHIDPSQLSPLMQSVLQLSDPETST</sequence>
<organism evidence="10 11">
    <name type="scientific">Adineta steineri</name>
    <dbReference type="NCBI Taxonomy" id="433720"/>
    <lineage>
        <taxon>Eukaryota</taxon>
        <taxon>Metazoa</taxon>
        <taxon>Spiralia</taxon>
        <taxon>Gnathifera</taxon>
        <taxon>Rotifera</taxon>
        <taxon>Eurotatoria</taxon>
        <taxon>Bdelloidea</taxon>
        <taxon>Adinetida</taxon>
        <taxon>Adinetidae</taxon>
        <taxon>Adineta</taxon>
    </lineage>
</organism>
<dbReference type="GO" id="GO:0030154">
    <property type="term" value="P:cell differentiation"/>
    <property type="evidence" value="ECO:0007669"/>
    <property type="project" value="TreeGrafter"/>
</dbReference>
<evidence type="ECO:0000313" key="10">
    <source>
        <dbReference type="EMBL" id="CAF1250018.1"/>
    </source>
</evidence>
<keyword evidence="7" id="KW-0675">Receptor</keyword>
<feature type="domain" description="NR LBD" evidence="9">
    <location>
        <begin position="72"/>
        <end position="392"/>
    </location>
</feature>
<evidence type="ECO:0000256" key="5">
    <source>
        <dbReference type="ARBA" id="ARBA00023125"/>
    </source>
</evidence>
<evidence type="ECO:0000256" key="6">
    <source>
        <dbReference type="ARBA" id="ARBA00023163"/>
    </source>
</evidence>
<accession>A0A814ZZI6</accession>
<evidence type="ECO:0000256" key="2">
    <source>
        <dbReference type="ARBA" id="ARBA00022771"/>
    </source>
</evidence>